<proteinExistence type="predicted"/>
<gene>
    <name evidence="1" type="ORF">PDMSB3_0088</name>
</gene>
<reference evidence="1 2" key="1">
    <citation type="submission" date="2019-08" db="EMBL/GenBank/DDBJ databases">
        <authorList>
            <person name="Herpell B J."/>
        </authorList>
    </citation>
    <scope>NUCLEOTIDE SEQUENCE [LARGE SCALE GENOMIC DNA]</scope>
    <source>
        <strain evidence="2">Msb3</strain>
        <plasmid evidence="1 2">pI</plasmid>
    </source>
</reference>
<name>A0A5Q4Z2R0_9BURK</name>
<dbReference type="KEGG" id="pdio:PDMSB3_0088.2"/>
<dbReference type="Proteomes" id="UP000325811">
    <property type="component" value="Plasmid pI"/>
</dbReference>
<protein>
    <submittedName>
        <fullName evidence="1">Uncharacterized protein</fullName>
    </submittedName>
</protein>
<evidence type="ECO:0000313" key="1">
    <source>
        <dbReference type="EMBL" id="VVD30924.1"/>
    </source>
</evidence>
<dbReference type="EMBL" id="LR699555">
    <property type="protein sequence ID" value="VVD30924.1"/>
    <property type="molecule type" value="Genomic_DNA"/>
</dbReference>
<keyword evidence="2" id="KW-1185">Reference proteome</keyword>
<evidence type="ECO:0000313" key="2">
    <source>
        <dbReference type="Proteomes" id="UP000325811"/>
    </source>
</evidence>
<keyword evidence="1" id="KW-0614">Plasmid</keyword>
<accession>A0A5Q4Z2R0</accession>
<organism evidence="1 2">
    <name type="scientific">Paraburkholderia dioscoreae</name>
    <dbReference type="NCBI Taxonomy" id="2604047"/>
    <lineage>
        <taxon>Bacteria</taxon>
        <taxon>Pseudomonadati</taxon>
        <taxon>Pseudomonadota</taxon>
        <taxon>Betaproteobacteria</taxon>
        <taxon>Burkholderiales</taxon>
        <taxon>Burkholderiaceae</taxon>
        <taxon>Paraburkholderia</taxon>
    </lineage>
</organism>
<dbReference type="AlphaFoldDB" id="A0A5Q4Z2R0"/>
<geneLocation type="plasmid" evidence="1 2">
    <name>pI</name>
</geneLocation>
<sequence length="61" mass="6674">MWLRWSMERSCSTTIFHNINIDVLMLPCVSSSTADSFGPTPLAAVKEKRPACLPASVSFGD</sequence>